<keyword evidence="4" id="KW-1185">Reference proteome</keyword>
<feature type="compositionally biased region" description="Basic residues" evidence="1">
    <location>
        <begin position="142"/>
        <end position="152"/>
    </location>
</feature>
<dbReference type="PANTHER" id="PTHR33179">
    <property type="entry name" value="VQ MOTIF-CONTAINING PROTEIN"/>
    <property type="match status" value="1"/>
</dbReference>
<dbReference type="Gramene" id="PRQ52260">
    <property type="protein sequence ID" value="PRQ52260"/>
    <property type="gene ID" value="RchiOBHm_Chr2g0153531"/>
</dbReference>
<feature type="region of interest" description="Disordered" evidence="1">
    <location>
        <begin position="108"/>
        <end position="157"/>
    </location>
</feature>
<dbReference type="PANTHER" id="PTHR33179:SF29">
    <property type="entry name" value="OS06G0666400 PROTEIN"/>
    <property type="match status" value="1"/>
</dbReference>
<reference evidence="3 4" key="1">
    <citation type="journal article" date="2018" name="Nat. Genet.">
        <title>The Rosa genome provides new insights in the design of modern roses.</title>
        <authorList>
            <person name="Bendahmane M."/>
        </authorList>
    </citation>
    <scope>NUCLEOTIDE SEQUENCE [LARGE SCALE GENOMIC DNA]</scope>
    <source>
        <strain evidence="4">cv. Old Blush</strain>
    </source>
</reference>
<feature type="compositionally biased region" description="Low complexity" evidence="1">
    <location>
        <begin position="284"/>
        <end position="298"/>
    </location>
</feature>
<evidence type="ECO:0000313" key="3">
    <source>
        <dbReference type="EMBL" id="PRQ52260.1"/>
    </source>
</evidence>
<dbReference type="STRING" id="74649.A0A2P6S0Q1"/>
<dbReference type="AlphaFoldDB" id="A0A2P6S0Q1"/>
<dbReference type="Pfam" id="PF05678">
    <property type="entry name" value="VQ"/>
    <property type="match status" value="1"/>
</dbReference>
<name>A0A2P6S0Q1_ROSCH</name>
<feature type="domain" description="VQ" evidence="2">
    <location>
        <begin position="154"/>
        <end position="179"/>
    </location>
</feature>
<protein>
    <recommendedName>
        <fullName evidence="2">VQ domain-containing protein</fullName>
    </recommendedName>
</protein>
<accession>A0A2P6S0Q1</accession>
<sequence length="298" mass="32164">MPRDQESLTFDQPPRATIYTSILRSHIPSPKPEKEKPLPFLRSHFFLCFMALSGTMSNPSDWLQYYNVQNNTLSGQALPLSSHGGHLSSGAGLFGQDQAVSHHEATAVTTTTTTTVTASAAAPNPSSSNNTNSLSPEGRVSKPVRKRSRASRRTPTTLLNTDTANFRAMVQQFTGGPSTASFTTQPGATNFSFGLGTRQGFVNPNASVMVPPGYNHLQLQQQQQNPYLLSLNNNNTSDNHGFVQRLMSSSSSARPTNMGVSFSSDEFSSQVQGQPGLVGSGRPNSNSSNENRSNSFLY</sequence>
<evidence type="ECO:0000256" key="1">
    <source>
        <dbReference type="SAM" id="MobiDB-lite"/>
    </source>
</evidence>
<dbReference type="EMBL" id="PDCK01000040">
    <property type="protein sequence ID" value="PRQ52260.1"/>
    <property type="molecule type" value="Genomic_DNA"/>
</dbReference>
<feature type="region of interest" description="Disordered" evidence="1">
    <location>
        <begin position="247"/>
        <end position="298"/>
    </location>
</feature>
<organism evidence="3 4">
    <name type="scientific">Rosa chinensis</name>
    <name type="common">China rose</name>
    <dbReference type="NCBI Taxonomy" id="74649"/>
    <lineage>
        <taxon>Eukaryota</taxon>
        <taxon>Viridiplantae</taxon>
        <taxon>Streptophyta</taxon>
        <taxon>Embryophyta</taxon>
        <taxon>Tracheophyta</taxon>
        <taxon>Spermatophyta</taxon>
        <taxon>Magnoliopsida</taxon>
        <taxon>eudicotyledons</taxon>
        <taxon>Gunneridae</taxon>
        <taxon>Pentapetalae</taxon>
        <taxon>rosids</taxon>
        <taxon>fabids</taxon>
        <taxon>Rosales</taxon>
        <taxon>Rosaceae</taxon>
        <taxon>Rosoideae</taxon>
        <taxon>Rosoideae incertae sedis</taxon>
        <taxon>Rosa</taxon>
    </lineage>
</organism>
<evidence type="ECO:0000259" key="2">
    <source>
        <dbReference type="Pfam" id="PF05678"/>
    </source>
</evidence>
<gene>
    <name evidence="3" type="ORF">RchiOBHm_Chr2g0153531</name>
</gene>
<dbReference type="OMA" id="QVSHGHI"/>
<feature type="compositionally biased region" description="Low complexity" evidence="1">
    <location>
        <begin position="108"/>
        <end position="133"/>
    </location>
</feature>
<evidence type="ECO:0000313" key="4">
    <source>
        <dbReference type="Proteomes" id="UP000238479"/>
    </source>
</evidence>
<proteinExistence type="predicted"/>
<dbReference type="Proteomes" id="UP000238479">
    <property type="component" value="Chromosome 2"/>
</dbReference>
<feature type="compositionally biased region" description="Polar residues" evidence="1">
    <location>
        <begin position="247"/>
        <end position="273"/>
    </location>
</feature>
<dbReference type="InterPro" id="IPR008889">
    <property type="entry name" value="VQ"/>
</dbReference>
<comment type="caution">
    <text evidence="3">The sequence shown here is derived from an EMBL/GenBank/DDBJ whole genome shotgun (WGS) entry which is preliminary data.</text>
</comment>
<dbReference type="InterPro" id="IPR039609">
    <property type="entry name" value="VQ_15/22"/>
</dbReference>